<protein>
    <submittedName>
        <fullName evidence="2">Uncharacterized protein</fullName>
    </submittedName>
</protein>
<dbReference type="EMBL" id="JAJKFT010000010">
    <property type="protein sequence ID" value="MCC9630654.1"/>
    <property type="molecule type" value="Genomic_DNA"/>
</dbReference>
<dbReference type="RefSeq" id="WP_230221968.1">
    <property type="nucleotide sequence ID" value="NZ_JAJKFT010000010.1"/>
</dbReference>
<dbReference type="Proteomes" id="UP001139103">
    <property type="component" value="Unassembled WGS sequence"/>
</dbReference>
<reference evidence="2" key="1">
    <citation type="submission" date="2021-11" db="EMBL/GenBank/DDBJ databases">
        <title>Genome sequence.</title>
        <authorList>
            <person name="Sun Q."/>
        </authorList>
    </citation>
    <scope>NUCLEOTIDE SEQUENCE</scope>
    <source>
        <strain evidence="2">JC732</strain>
    </source>
</reference>
<feature type="transmembrane region" description="Helical" evidence="1">
    <location>
        <begin position="111"/>
        <end position="130"/>
    </location>
</feature>
<dbReference type="AlphaFoldDB" id="A0A9X1MQ00"/>
<organism evidence="2 3">
    <name type="scientific">Blastopirellula sediminis</name>
    <dbReference type="NCBI Taxonomy" id="2894196"/>
    <lineage>
        <taxon>Bacteria</taxon>
        <taxon>Pseudomonadati</taxon>
        <taxon>Planctomycetota</taxon>
        <taxon>Planctomycetia</taxon>
        <taxon>Pirellulales</taxon>
        <taxon>Pirellulaceae</taxon>
        <taxon>Blastopirellula</taxon>
    </lineage>
</organism>
<keyword evidence="1" id="KW-1133">Transmembrane helix</keyword>
<keyword evidence="1" id="KW-0472">Membrane</keyword>
<gene>
    <name evidence="2" type="ORF">LOC68_19845</name>
</gene>
<sequence>MVIAIAAASLPLLMIREDQPDGAVYFGMSSVTLFLAALWMKARQLPFLNLALVPLVAIAYLVAFGASFRPLYGIEIDSIYVVVLLGLVYYAALFLISRLSAVRQAVNRTAWVLYSGVPAYAFFIAATSRLVEVDPAMPSPHALIACNLLRVWFGLLTVANLYWAGTDRGEMLDERPDLGVQYEATMVGLPYVALFLFLRMMRNAW</sequence>
<feature type="transmembrane region" description="Helical" evidence="1">
    <location>
        <begin position="142"/>
        <end position="163"/>
    </location>
</feature>
<evidence type="ECO:0000313" key="3">
    <source>
        <dbReference type="Proteomes" id="UP001139103"/>
    </source>
</evidence>
<accession>A0A9X1MQ00</accession>
<evidence type="ECO:0000313" key="2">
    <source>
        <dbReference type="EMBL" id="MCC9630654.1"/>
    </source>
</evidence>
<proteinExistence type="predicted"/>
<feature type="transmembrane region" description="Helical" evidence="1">
    <location>
        <begin position="22"/>
        <end position="40"/>
    </location>
</feature>
<feature type="transmembrane region" description="Helical" evidence="1">
    <location>
        <begin position="47"/>
        <end position="66"/>
    </location>
</feature>
<feature type="transmembrane region" description="Helical" evidence="1">
    <location>
        <begin position="78"/>
        <end position="99"/>
    </location>
</feature>
<comment type="caution">
    <text evidence="2">The sequence shown here is derived from an EMBL/GenBank/DDBJ whole genome shotgun (WGS) entry which is preliminary data.</text>
</comment>
<keyword evidence="1" id="KW-0812">Transmembrane</keyword>
<feature type="transmembrane region" description="Helical" evidence="1">
    <location>
        <begin position="184"/>
        <end position="201"/>
    </location>
</feature>
<name>A0A9X1MQ00_9BACT</name>
<keyword evidence="3" id="KW-1185">Reference proteome</keyword>
<evidence type="ECO:0000256" key="1">
    <source>
        <dbReference type="SAM" id="Phobius"/>
    </source>
</evidence>